<evidence type="ECO:0000313" key="2">
    <source>
        <dbReference type="EMBL" id="KAG0721318.1"/>
    </source>
</evidence>
<dbReference type="EMBL" id="JACEEZ010011360">
    <property type="protein sequence ID" value="KAG0721318.1"/>
    <property type="molecule type" value="Genomic_DNA"/>
</dbReference>
<name>A0A8J4Y714_CHIOP</name>
<feature type="compositionally biased region" description="Acidic residues" evidence="1">
    <location>
        <begin position="49"/>
        <end position="87"/>
    </location>
</feature>
<feature type="region of interest" description="Disordered" evidence="1">
    <location>
        <begin position="1"/>
        <end position="105"/>
    </location>
</feature>
<gene>
    <name evidence="2" type="ORF">GWK47_006427</name>
</gene>
<protein>
    <submittedName>
        <fullName evidence="2">Uncharacterized protein</fullName>
    </submittedName>
</protein>
<comment type="caution">
    <text evidence="2">The sequence shown here is derived from an EMBL/GenBank/DDBJ whole genome shotgun (WGS) entry which is preliminary data.</text>
</comment>
<reference evidence="2" key="1">
    <citation type="submission" date="2020-07" db="EMBL/GenBank/DDBJ databases">
        <title>The High-quality genome of the commercially important snow crab, Chionoecetes opilio.</title>
        <authorList>
            <person name="Jeong J.-H."/>
            <person name="Ryu S."/>
        </authorList>
    </citation>
    <scope>NUCLEOTIDE SEQUENCE</scope>
    <source>
        <strain evidence="2">MADBK_172401_WGS</strain>
        <tissue evidence="2">Digestive gland</tissue>
    </source>
</reference>
<dbReference type="Proteomes" id="UP000770661">
    <property type="component" value="Unassembled WGS sequence"/>
</dbReference>
<sequence length="154" mass="17481">MFADISETDESEESWSEENDEMVGLLEDESETSAAELSDSDAGESQGSQDEELLSEVNEEEEIEEVENVEEEEEKEEEEVENEEEEDKDKGDVQEQQSSTLQLVRREGKCSDKLASIIIVMKVTSYFTYTRTCPFSSPIHSCFLHTSPSIVTYL</sequence>
<organism evidence="2 3">
    <name type="scientific">Chionoecetes opilio</name>
    <name type="common">Atlantic snow crab</name>
    <name type="synonym">Cancer opilio</name>
    <dbReference type="NCBI Taxonomy" id="41210"/>
    <lineage>
        <taxon>Eukaryota</taxon>
        <taxon>Metazoa</taxon>
        <taxon>Ecdysozoa</taxon>
        <taxon>Arthropoda</taxon>
        <taxon>Crustacea</taxon>
        <taxon>Multicrustacea</taxon>
        <taxon>Malacostraca</taxon>
        <taxon>Eumalacostraca</taxon>
        <taxon>Eucarida</taxon>
        <taxon>Decapoda</taxon>
        <taxon>Pleocyemata</taxon>
        <taxon>Brachyura</taxon>
        <taxon>Eubrachyura</taxon>
        <taxon>Majoidea</taxon>
        <taxon>Majidae</taxon>
        <taxon>Chionoecetes</taxon>
    </lineage>
</organism>
<evidence type="ECO:0000256" key="1">
    <source>
        <dbReference type="SAM" id="MobiDB-lite"/>
    </source>
</evidence>
<accession>A0A8J4Y714</accession>
<feature type="compositionally biased region" description="Acidic residues" evidence="1">
    <location>
        <begin position="1"/>
        <end position="31"/>
    </location>
</feature>
<proteinExistence type="predicted"/>
<keyword evidence="3" id="KW-1185">Reference proteome</keyword>
<dbReference type="AlphaFoldDB" id="A0A8J4Y714"/>
<evidence type="ECO:0000313" key="3">
    <source>
        <dbReference type="Proteomes" id="UP000770661"/>
    </source>
</evidence>